<dbReference type="InterPro" id="IPR036291">
    <property type="entry name" value="NAD(P)-bd_dom_sf"/>
</dbReference>
<proteinExistence type="inferred from homology"/>
<organism evidence="4 5">
    <name type="scientific">Colletotrichum asianum</name>
    <dbReference type="NCBI Taxonomy" id="702518"/>
    <lineage>
        <taxon>Eukaryota</taxon>
        <taxon>Fungi</taxon>
        <taxon>Dikarya</taxon>
        <taxon>Ascomycota</taxon>
        <taxon>Pezizomycotina</taxon>
        <taxon>Sordariomycetes</taxon>
        <taxon>Hypocreomycetidae</taxon>
        <taxon>Glomerellales</taxon>
        <taxon>Glomerellaceae</taxon>
        <taxon>Colletotrichum</taxon>
        <taxon>Colletotrichum gloeosporioides species complex</taxon>
    </lineage>
</organism>
<evidence type="ECO:0000313" key="4">
    <source>
        <dbReference type="EMBL" id="KAF0327686.1"/>
    </source>
</evidence>
<dbReference type="PANTHER" id="PTHR43976">
    <property type="entry name" value="SHORT CHAIN DEHYDROGENASE"/>
    <property type="match status" value="1"/>
</dbReference>
<sequence length="299" mass="32153">MNPVNTKPYNLPADATWLITGCSSGIGKALATLIASKPFHRLIATARKPADLSYLSDDNPNILKLALDVTSPTSVNDAFESAAEHFGKGFHLDAVVNNAGYSLSGDTESATEEETHLEMETLFFGTARVSTRAIGVMRQHPEHRGGVIFNISSLAGQVGLPGHAYYHASKWAVEGWSESVAREMHPDWNINFCIVEPAGVKTNFEGHSKAHTAPHPAYAASDMPARALERYVNAGLKIGMGAEPSAIADAIYGIASRGEKIPLRVPLVATAWKMIKGKFDSFLPELEAVKDISAMGQQI</sequence>
<dbReference type="InterPro" id="IPR002347">
    <property type="entry name" value="SDR_fam"/>
</dbReference>
<reference evidence="4 5" key="1">
    <citation type="submission" date="2019-12" db="EMBL/GenBank/DDBJ databases">
        <title>A genome sequence resource for the geographically widespread anthracnose pathogen Colletotrichum asianum.</title>
        <authorList>
            <person name="Meng Y."/>
        </authorList>
    </citation>
    <scope>NUCLEOTIDE SEQUENCE [LARGE SCALE GENOMIC DNA]</scope>
    <source>
        <strain evidence="4 5">ICMP 18580</strain>
    </source>
</reference>
<dbReference type="SUPFAM" id="SSF51735">
    <property type="entry name" value="NAD(P)-binding Rossmann-fold domains"/>
    <property type="match status" value="1"/>
</dbReference>
<protein>
    <submittedName>
        <fullName evidence="4">Short chain dehydrogenase</fullName>
    </submittedName>
</protein>
<name>A0A8H3ZV06_9PEZI</name>
<dbReference type="Proteomes" id="UP000434172">
    <property type="component" value="Unassembled WGS sequence"/>
</dbReference>
<comment type="caution">
    <text evidence="4">The sequence shown here is derived from an EMBL/GenBank/DDBJ whole genome shotgun (WGS) entry which is preliminary data.</text>
</comment>
<evidence type="ECO:0000256" key="2">
    <source>
        <dbReference type="ARBA" id="ARBA00023002"/>
    </source>
</evidence>
<evidence type="ECO:0000313" key="5">
    <source>
        <dbReference type="Proteomes" id="UP000434172"/>
    </source>
</evidence>
<keyword evidence="2" id="KW-0560">Oxidoreductase</keyword>
<evidence type="ECO:0000256" key="1">
    <source>
        <dbReference type="ARBA" id="ARBA00006484"/>
    </source>
</evidence>
<dbReference type="OrthoDB" id="1274115at2759"/>
<dbReference type="Gene3D" id="3.40.50.720">
    <property type="entry name" value="NAD(P)-binding Rossmann-like Domain"/>
    <property type="match status" value="1"/>
</dbReference>
<dbReference type="PRINTS" id="PR00080">
    <property type="entry name" value="SDRFAMILY"/>
</dbReference>
<dbReference type="AlphaFoldDB" id="A0A8H3ZV06"/>
<accession>A0A8H3ZV06</accession>
<dbReference type="Pfam" id="PF00106">
    <property type="entry name" value="adh_short"/>
    <property type="match status" value="1"/>
</dbReference>
<dbReference type="PANTHER" id="PTHR43976:SF16">
    <property type="entry name" value="SHORT-CHAIN DEHYDROGENASE_REDUCTASE FAMILY PROTEIN"/>
    <property type="match status" value="1"/>
</dbReference>
<gene>
    <name evidence="4" type="ORF">GQ607_004895</name>
</gene>
<comment type="similarity">
    <text evidence="1 3">Belongs to the short-chain dehydrogenases/reductases (SDR) family.</text>
</comment>
<evidence type="ECO:0000256" key="3">
    <source>
        <dbReference type="RuleBase" id="RU000363"/>
    </source>
</evidence>
<keyword evidence="5" id="KW-1185">Reference proteome</keyword>
<dbReference type="GO" id="GO:0016491">
    <property type="term" value="F:oxidoreductase activity"/>
    <property type="evidence" value="ECO:0007669"/>
    <property type="project" value="UniProtKB-KW"/>
</dbReference>
<dbReference type="EMBL" id="WOWK01000021">
    <property type="protein sequence ID" value="KAF0327686.1"/>
    <property type="molecule type" value="Genomic_DNA"/>
</dbReference>
<dbReference type="PRINTS" id="PR00081">
    <property type="entry name" value="GDHRDH"/>
</dbReference>
<dbReference type="InterPro" id="IPR051911">
    <property type="entry name" value="SDR_oxidoreductase"/>
</dbReference>